<evidence type="ECO:0000313" key="4">
    <source>
        <dbReference type="EMBL" id="KAG6382660.1"/>
    </source>
</evidence>
<dbReference type="PANTHER" id="PTHR48106">
    <property type="entry name" value="QUINONE OXIDOREDUCTASE PIG3-RELATED"/>
    <property type="match status" value="1"/>
</dbReference>
<evidence type="ECO:0000313" key="5">
    <source>
        <dbReference type="Proteomes" id="UP000298416"/>
    </source>
</evidence>
<organism evidence="4">
    <name type="scientific">Salvia splendens</name>
    <name type="common">Scarlet sage</name>
    <dbReference type="NCBI Taxonomy" id="180675"/>
    <lineage>
        <taxon>Eukaryota</taxon>
        <taxon>Viridiplantae</taxon>
        <taxon>Streptophyta</taxon>
        <taxon>Embryophyta</taxon>
        <taxon>Tracheophyta</taxon>
        <taxon>Spermatophyta</taxon>
        <taxon>Magnoliopsida</taxon>
        <taxon>eudicotyledons</taxon>
        <taxon>Gunneridae</taxon>
        <taxon>Pentapetalae</taxon>
        <taxon>asterids</taxon>
        <taxon>lamiids</taxon>
        <taxon>Lamiales</taxon>
        <taxon>Lamiaceae</taxon>
        <taxon>Nepetoideae</taxon>
        <taxon>Mentheae</taxon>
        <taxon>Salviinae</taxon>
        <taxon>Salvia</taxon>
        <taxon>Salvia subgen. Calosphace</taxon>
        <taxon>core Calosphace</taxon>
    </lineage>
</organism>
<dbReference type="PANTHER" id="PTHR48106:SF13">
    <property type="entry name" value="QUINONE OXIDOREDUCTASE-RELATED"/>
    <property type="match status" value="1"/>
</dbReference>
<keyword evidence="2" id="KW-0560">Oxidoreductase</keyword>
<dbReference type="Gene3D" id="3.90.180.10">
    <property type="entry name" value="Medium-chain alcohol dehydrogenases, catalytic domain"/>
    <property type="match status" value="1"/>
</dbReference>
<reference evidence="4" key="1">
    <citation type="submission" date="2018-01" db="EMBL/GenBank/DDBJ databases">
        <authorList>
            <person name="Mao J.F."/>
        </authorList>
    </citation>
    <scope>NUCLEOTIDE SEQUENCE</scope>
    <source>
        <strain evidence="4">Huo1</strain>
        <tissue evidence="4">Leaf</tissue>
    </source>
</reference>
<dbReference type="InterPro" id="IPR011032">
    <property type="entry name" value="GroES-like_sf"/>
</dbReference>
<evidence type="ECO:0000256" key="1">
    <source>
        <dbReference type="ARBA" id="ARBA00022857"/>
    </source>
</evidence>
<gene>
    <name evidence="4" type="ORF">SASPL_157634</name>
</gene>
<evidence type="ECO:0000256" key="2">
    <source>
        <dbReference type="ARBA" id="ARBA00023002"/>
    </source>
</evidence>
<name>A0A8X8VUK8_SALSN</name>
<dbReference type="InterPro" id="IPR013154">
    <property type="entry name" value="ADH-like_N"/>
</dbReference>
<feature type="domain" description="Alcohol dehydrogenase-like N-terminal" evidence="3">
    <location>
        <begin position="3"/>
        <end position="54"/>
    </location>
</feature>
<protein>
    <recommendedName>
        <fullName evidence="3">Alcohol dehydrogenase-like N-terminal domain-containing protein</fullName>
    </recommendedName>
</protein>
<dbReference type="EMBL" id="PNBA02000975">
    <property type="protein sequence ID" value="KAG6382660.1"/>
    <property type="molecule type" value="Genomic_DNA"/>
</dbReference>
<dbReference type="GO" id="GO:0070402">
    <property type="term" value="F:NADPH binding"/>
    <property type="evidence" value="ECO:0007669"/>
    <property type="project" value="TreeGrafter"/>
</dbReference>
<accession>A0A8X8VUK8</accession>
<evidence type="ECO:0000259" key="3">
    <source>
        <dbReference type="Pfam" id="PF08240"/>
    </source>
</evidence>
<dbReference type="Gene3D" id="3.40.50.720">
    <property type="entry name" value="NAD(P)-binding Rossmann-like Domain"/>
    <property type="match status" value="1"/>
</dbReference>
<reference evidence="4" key="2">
    <citation type="submission" date="2020-08" db="EMBL/GenBank/DDBJ databases">
        <title>Plant Genome Project.</title>
        <authorList>
            <person name="Zhang R.-G."/>
        </authorList>
    </citation>
    <scope>NUCLEOTIDE SEQUENCE</scope>
    <source>
        <strain evidence="4">Huo1</strain>
        <tissue evidence="4">Leaf</tissue>
    </source>
</reference>
<dbReference type="Proteomes" id="UP000298416">
    <property type="component" value="Unassembled WGS sequence"/>
</dbReference>
<dbReference type="GO" id="GO:0035925">
    <property type="term" value="F:mRNA 3'-UTR AU-rich region binding"/>
    <property type="evidence" value="ECO:0007669"/>
    <property type="project" value="TreeGrafter"/>
</dbReference>
<dbReference type="GO" id="GO:0003960">
    <property type="term" value="F:quinone reductase (NADPH) activity"/>
    <property type="evidence" value="ECO:0007669"/>
    <property type="project" value="TreeGrafter"/>
</dbReference>
<keyword evidence="5" id="KW-1185">Reference proteome</keyword>
<proteinExistence type="predicted"/>
<sequence>MNLMRGVESVGEVTAVGLRVSGIRVGDVVACAASSTGAYAEEQIIAATKVVPLPPSIHPVVAASVMLKGMTARYLLRKCFRLGRDRSVLVHAAAGGTGSLLCQWGDSIQDSY</sequence>
<dbReference type="GO" id="GO:0005829">
    <property type="term" value="C:cytosol"/>
    <property type="evidence" value="ECO:0007669"/>
    <property type="project" value="TreeGrafter"/>
</dbReference>
<comment type="caution">
    <text evidence="4">The sequence shown here is derived from an EMBL/GenBank/DDBJ whole genome shotgun (WGS) entry which is preliminary data.</text>
</comment>
<dbReference type="Pfam" id="PF08240">
    <property type="entry name" value="ADH_N"/>
    <property type="match status" value="1"/>
</dbReference>
<dbReference type="SUPFAM" id="SSF50129">
    <property type="entry name" value="GroES-like"/>
    <property type="match status" value="1"/>
</dbReference>
<keyword evidence="1" id="KW-0521">NADP</keyword>
<dbReference type="AlphaFoldDB" id="A0A8X8VUK8"/>